<dbReference type="PANTHER" id="PTHR30105:SF2">
    <property type="entry name" value="DIVERGENT POLYSACCHARIDE DEACETYLASE SUPERFAMILY"/>
    <property type="match status" value="1"/>
</dbReference>
<protein>
    <submittedName>
        <fullName evidence="1">Periplasmic protein</fullName>
    </submittedName>
</protein>
<name>A0A160VEN0_9ZZZZ</name>
<dbReference type="InterPro" id="IPR006837">
    <property type="entry name" value="Divergent_DAC"/>
</dbReference>
<organism evidence="1">
    <name type="scientific">hydrothermal vent metagenome</name>
    <dbReference type="NCBI Taxonomy" id="652676"/>
    <lineage>
        <taxon>unclassified sequences</taxon>
        <taxon>metagenomes</taxon>
        <taxon>ecological metagenomes</taxon>
    </lineage>
</organism>
<sequence length="261" mass="29492">MAVLVLSACILYILKSKPDEPAPTTRIVTIPKIEIEIEEDVRGNIVIIIDDFGYRDDNVSEGFLSLDADLTFAIIPGHQNSKVFAAKADQNGYEVIVHMPMESTNETRGEKNYMLTTSMTSNEIERRVEEVFSEFPEAVGMNNHQGSKATSDKRIMNIVGNVLKRYGKYFIDSRTTSATVAETTMRSRGVHTIRRHVFLDNENKHNKIREQLYKLVDKAESKGLAVGIGHARKNTLEVLQQEIPKLKEHGFKFQFASFAVK</sequence>
<accession>A0A160VEN0</accession>
<dbReference type="CDD" id="cd10936">
    <property type="entry name" value="CE4_DAC2"/>
    <property type="match status" value="1"/>
</dbReference>
<reference evidence="1" key="1">
    <citation type="submission" date="2015-10" db="EMBL/GenBank/DDBJ databases">
        <authorList>
            <person name="Gilbert D.G."/>
        </authorList>
    </citation>
    <scope>NUCLEOTIDE SEQUENCE</scope>
</reference>
<proteinExistence type="predicted"/>
<dbReference type="InterPro" id="IPR011330">
    <property type="entry name" value="Glyco_hydro/deAcase_b/a-brl"/>
</dbReference>
<dbReference type="EMBL" id="FAXC01000113">
    <property type="protein sequence ID" value="CUV08722.1"/>
    <property type="molecule type" value="Genomic_DNA"/>
</dbReference>
<dbReference type="GO" id="GO:0005975">
    <property type="term" value="P:carbohydrate metabolic process"/>
    <property type="evidence" value="ECO:0007669"/>
    <property type="project" value="InterPro"/>
</dbReference>
<dbReference type="Pfam" id="PF04748">
    <property type="entry name" value="Polysacc_deac_2"/>
    <property type="match status" value="1"/>
</dbReference>
<gene>
    <name evidence="1" type="ORF">MGWOODY_Mmi2308</name>
</gene>
<dbReference type="PANTHER" id="PTHR30105">
    <property type="entry name" value="UNCHARACTERIZED YIBQ-RELATED"/>
    <property type="match status" value="1"/>
</dbReference>
<dbReference type="SUPFAM" id="SSF88713">
    <property type="entry name" value="Glycoside hydrolase/deacetylase"/>
    <property type="match status" value="1"/>
</dbReference>
<evidence type="ECO:0000313" key="1">
    <source>
        <dbReference type="EMBL" id="CUV08722.1"/>
    </source>
</evidence>
<dbReference type="AlphaFoldDB" id="A0A160VEN0"/>
<dbReference type="Gene3D" id="3.20.20.370">
    <property type="entry name" value="Glycoside hydrolase/deacetylase"/>
    <property type="match status" value="1"/>
</dbReference>